<evidence type="ECO:0000256" key="5">
    <source>
        <dbReference type="ARBA" id="ARBA00022692"/>
    </source>
</evidence>
<dbReference type="HOGENOM" id="CLU_095787_2_3_9"/>
<dbReference type="STRING" id="592028.GCWU000321_01227"/>
<evidence type="ECO:0000256" key="1">
    <source>
        <dbReference type="ARBA" id="ARBA00004651"/>
    </source>
</evidence>
<keyword evidence="12" id="KW-1185">Reference proteome</keyword>
<keyword evidence="9 10" id="KW-0407">Ion channel</keyword>
<keyword evidence="8 10" id="KW-0472">Membrane</keyword>
<dbReference type="InterPro" id="IPR001185">
    <property type="entry name" value="MS_channel"/>
</dbReference>
<comment type="caution">
    <text evidence="10">Lacks conserved residue(s) required for the propagation of feature annotation.</text>
</comment>
<comment type="function">
    <text evidence="10">Channel that opens in response to stretch forces in the membrane lipid bilayer. May participate in the regulation of osmotic pressure changes within the cell.</text>
</comment>
<keyword evidence="3 10" id="KW-0813">Transport</keyword>
<evidence type="ECO:0000256" key="7">
    <source>
        <dbReference type="ARBA" id="ARBA00023065"/>
    </source>
</evidence>
<evidence type="ECO:0000313" key="11">
    <source>
        <dbReference type="EMBL" id="EEW97239.1"/>
    </source>
</evidence>
<dbReference type="EMBL" id="ACIM02000001">
    <property type="protein sequence ID" value="EEW97239.1"/>
    <property type="molecule type" value="Genomic_DNA"/>
</dbReference>
<gene>
    <name evidence="10 11" type="primary">mscL</name>
    <name evidence="11" type="ORF">GCWU000321_01227</name>
</gene>
<dbReference type="PANTHER" id="PTHR30266">
    <property type="entry name" value="MECHANOSENSITIVE CHANNEL MSCL"/>
    <property type="match status" value="1"/>
</dbReference>
<organism evidence="11 12">
    <name type="scientific">Dialister invisus DSM 15470</name>
    <dbReference type="NCBI Taxonomy" id="592028"/>
    <lineage>
        <taxon>Bacteria</taxon>
        <taxon>Bacillati</taxon>
        <taxon>Bacillota</taxon>
        <taxon>Negativicutes</taxon>
        <taxon>Veillonellales</taxon>
        <taxon>Veillonellaceae</taxon>
        <taxon>Dialister</taxon>
    </lineage>
</organism>
<dbReference type="NCBIfam" id="NF010557">
    <property type="entry name" value="PRK13952.1"/>
    <property type="match status" value="1"/>
</dbReference>
<dbReference type="InterPro" id="IPR037673">
    <property type="entry name" value="MSC/AndL"/>
</dbReference>
<dbReference type="InterPro" id="IPR019823">
    <property type="entry name" value="Mechanosensitive_channel_CS"/>
</dbReference>
<dbReference type="PANTHER" id="PTHR30266:SF2">
    <property type="entry name" value="LARGE-CONDUCTANCE MECHANOSENSITIVE CHANNEL"/>
    <property type="match status" value="1"/>
</dbReference>
<dbReference type="GO" id="GO:0005886">
    <property type="term" value="C:plasma membrane"/>
    <property type="evidence" value="ECO:0007669"/>
    <property type="project" value="UniProtKB-SubCell"/>
</dbReference>
<evidence type="ECO:0000256" key="2">
    <source>
        <dbReference type="ARBA" id="ARBA00007254"/>
    </source>
</evidence>
<sequence length="168" mass="18833">MQMRMCYSIKKLIYLRMKRRNKMGMMKEFRDFAVRGNVVDMAVGVVIGGAFGKIISSLVENIIMPPIGMIMGGVDFSNRFINLGKTPVATLAEAKEMNVPVIAYGQFLNTIIDFLIIAFVIFLVVRQMNRAFPKEEAAPARTCQFCKEPIADDATRCPHCTAVLDETK</sequence>
<accession>C9LNV3</accession>
<keyword evidence="6 10" id="KW-1133">Transmembrane helix</keyword>
<evidence type="ECO:0000256" key="10">
    <source>
        <dbReference type="HAMAP-Rule" id="MF_00115"/>
    </source>
</evidence>
<dbReference type="PROSITE" id="PS01327">
    <property type="entry name" value="MSCL"/>
    <property type="match status" value="1"/>
</dbReference>
<dbReference type="NCBIfam" id="TIGR00220">
    <property type="entry name" value="mscL"/>
    <property type="match status" value="1"/>
</dbReference>
<dbReference type="InterPro" id="IPR036019">
    <property type="entry name" value="MscL_channel"/>
</dbReference>
<comment type="subcellular location">
    <subcellularLocation>
        <location evidence="1 10">Cell membrane</location>
        <topology evidence="1 10">Multi-pass membrane protein</topology>
    </subcellularLocation>
</comment>
<dbReference type="eggNOG" id="COG1970">
    <property type="taxonomic scope" value="Bacteria"/>
</dbReference>
<comment type="subunit">
    <text evidence="10">Homopentamer.</text>
</comment>
<evidence type="ECO:0000256" key="8">
    <source>
        <dbReference type="ARBA" id="ARBA00023136"/>
    </source>
</evidence>
<protein>
    <recommendedName>
        <fullName evidence="10">Large-conductance mechanosensitive channel</fullName>
    </recommendedName>
</protein>
<dbReference type="HAMAP" id="MF_00115">
    <property type="entry name" value="MscL"/>
    <property type="match status" value="1"/>
</dbReference>
<name>C9LNV3_9FIRM</name>
<dbReference type="Gene3D" id="1.10.1200.120">
    <property type="entry name" value="Large-conductance mechanosensitive channel, MscL, domain 1"/>
    <property type="match status" value="1"/>
</dbReference>
<evidence type="ECO:0000256" key="3">
    <source>
        <dbReference type="ARBA" id="ARBA00022448"/>
    </source>
</evidence>
<dbReference type="Pfam" id="PF01741">
    <property type="entry name" value="MscL"/>
    <property type="match status" value="1"/>
</dbReference>
<dbReference type="PRINTS" id="PR01264">
    <property type="entry name" value="MECHCHANNEL"/>
</dbReference>
<comment type="caution">
    <text evidence="11">The sequence shown here is derived from an EMBL/GenBank/DDBJ whole genome shotgun (WGS) entry which is preliminary data.</text>
</comment>
<dbReference type="SUPFAM" id="SSF81330">
    <property type="entry name" value="Gated mechanosensitive channel"/>
    <property type="match status" value="1"/>
</dbReference>
<keyword evidence="5 10" id="KW-0812">Transmembrane</keyword>
<evidence type="ECO:0000313" key="12">
    <source>
        <dbReference type="Proteomes" id="UP000004736"/>
    </source>
</evidence>
<dbReference type="Proteomes" id="UP000004736">
    <property type="component" value="Unassembled WGS sequence"/>
</dbReference>
<keyword evidence="7 10" id="KW-0406">Ion transport</keyword>
<dbReference type="AlphaFoldDB" id="C9LNV3"/>
<proteinExistence type="inferred from homology"/>
<reference evidence="11" key="1">
    <citation type="submission" date="2009-09" db="EMBL/GenBank/DDBJ databases">
        <authorList>
            <person name="Weinstock G."/>
            <person name="Sodergren E."/>
            <person name="Clifton S."/>
            <person name="Fulton L."/>
            <person name="Fulton B."/>
            <person name="Courtney L."/>
            <person name="Fronick C."/>
            <person name="Harrison M."/>
            <person name="Strong C."/>
            <person name="Farmer C."/>
            <person name="Delahaunty K."/>
            <person name="Markovic C."/>
            <person name="Hall O."/>
            <person name="Minx P."/>
            <person name="Tomlinson C."/>
            <person name="Mitreva M."/>
            <person name="Nelson J."/>
            <person name="Hou S."/>
            <person name="Wollam A."/>
            <person name="Pepin K.H."/>
            <person name="Johnson M."/>
            <person name="Bhonagiri V."/>
            <person name="Nash W.E."/>
            <person name="Warren W."/>
            <person name="Chinwalla A."/>
            <person name="Mardis E.R."/>
            <person name="Wilson R.K."/>
        </authorList>
    </citation>
    <scope>NUCLEOTIDE SEQUENCE [LARGE SCALE GENOMIC DNA]</scope>
    <source>
        <strain evidence="11">DSM 15470</strain>
    </source>
</reference>
<evidence type="ECO:0000256" key="9">
    <source>
        <dbReference type="ARBA" id="ARBA00023303"/>
    </source>
</evidence>
<dbReference type="NCBIfam" id="NF001843">
    <property type="entry name" value="PRK00567.1-4"/>
    <property type="match status" value="1"/>
</dbReference>
<keyword evidence="4 10" id="KW-1003">Cell membrane</keyword>
<feature type="transmembrane region" description="Helical" evidence="10">
    <location>
        <begin position="101"/>
        <end position="125"/>
    </location>
</feature>
<comment type="similarity">
    <text evidence="2 10">Belongs to the MscL family.</text>
</comment>
<evidence type="ECO:0000256" key="4">
    <source>
        <dbReference type="ARBA" id="ARBA00022475"/>
    </source>
</evidence>
<evidence type="ECO:0000256" key="6">
    <source>
        <dbReference type="ARBA" id="ARBA00022989"/>
    </source>
</evidence>
<dbReference type="GO" id="GO:0008381">
    <property type="term" value="F:mechanosensitive monoatomic ion channel activity"/>
    <property type="evidence" value="ECO:0007669"/>
    <property type="project" value="UniProtKB-UniRule"/>
</dbReference>